<organism evidence="1 2">
    <name type="scientific">Metallumcola ferriviriculae</name>
    <dbReference type="NCBI Taxonomy" id="3039180"/>
    <lineage>
        <taxon>Bacteria</taxon>
        <taxon>Bacillati</taxon>
        <taxon>Bacillota</taxon>
        <taxon>Clostridia</taxon>
        <taxon>Neomoorellales</taxon>
        <taxon>Desulfitibacteraceae</taxon>
        <taxon>Metallumcola</taxon>
    </lineage>
</organism>
<reference evidence="1 2" key="1">
    <citation type="submission" date="2023-04" db="EMBL/GenBank/DDBJ databases">
        <authorList>
            <person name="Hsu D."/>
        </authorList>
    </citation>
    <scope>NUCLEOTIDE SEQUENCE [LARGE SCALE GENOMIC DNA]</scope>
    <source>
        <strain evidence="1 2">MK1</strain>
    </source>
</reference>
<keyword evidence="2" id="KW-1185">Reference proteome</keyword>
<evidence type="ECO:0000313" key="1">
    <source>
        <dbReference type="EMBL" id="WRO22980.1"/>
    </source>
</evidence>
<dbReference type="RefSeq" id="WP_366922371.1">
    <property type="nucleotide sequence ID" value="NZ_CP121694.1"/>
</dbReference>
<dbReference type="Proteomes" id="UP001329915">
    <property type="component" value="Chromosome"/>
</dbReference>
<gene>
    <name evidence="1" type="ORF">MFMK1_002826</name>
</gene>
<dbReference type="AlphaFoldDB" id="A0AAU0URR9"/>
<protein>
    <submittedName>
        <fullName evidence="1">Uncharacterized protein</fullName>
    </submittedName>
</protein>
<accession>A0AAU0URR9</accession>
<evidence type="ECO:0000313" key="2">
    <source>
        <dbReference type="Proteomes" id="UP001329915"/>
    </source>
</evidence>
<proteinExistence type="predicted"/>
<dbReference type="EMBL" id="CP121694">
    <property type="protein sequence ID" value="WRO22980.1"/>
    <property type="molecule type" value="Genomic_DNA"/>
</dbReference>
<sequence length="45" mass="4916">MPIGFTELRDEVNHLPVLPQTIIQVLGLINAPDATLVICGKTKVF</sequence>
<dbReference type="KEGG" id="dbc:MFMK1_002826"/>
<name>A0AAU0URR9_9FIRM</name>